<dbReference type="GO" id="GO:0004713">
    <property type="term" value="F:protein tyrosine kinase activity"/>
    <property type="evidence" value="ECO:0007669"/>
    <property type="project" value="UniProtKB-KW"/>
</dbReference>
<evidence type="ECO:0000256" key="6">
    <source>
        <dbReference type="ARBA" id="ARBA00022840"/>
    </source>
</evidence>
<dbReference type="Proteomes" id="UP000184550">
    <property type="component" value="Unassembled WGS sequence"/>
</dbReference>
<keyword evidence="3 11" id="KW-0808">Transferase</keyword>
<evidence type="ECO:0000256" key="2">
    <source>
        <dbReference type="ARBA" id="ARBA00012513"/>
    </source>
</evidence>
<evidence type="ECO:0000313" key="11">
    <source>
        <dbReference type="EMBL" id="VXD17847.1"/>
    </source>
</evidence>
<dbReference type="Gene3D" id="1.10.510.10">
    <property type="entry name" value="Transferase(Phosphotransferase) domain 1"/>
    <property type="match status" value="1"/>
</dbReference>
<comment type="similarity">
    <text evidence="1">Belongs to the protein kinase superfamily. NEK Ser/Thr protein kinase family. NIMA subfamily.</text>
</comment>
<dbReference type="PANTHER" id="PTHR43671">
    <property type="entry name" value="SERINE/THREONINE-PROTEIN KINASE NEK"/>
    <property type="match status" value="1"/>
</dbReference>
<dbReference type="InterPro" id="IPR017441">
    <property type="entry name" value="Protein_kinase_ATP_BS"/>
</dbReference>
<gene>
    <name evidence="11" type="ORF">PL8927_600140</name>
</gene>
<feature type="region of interest" description="Disordered" evidence="8">
    <location>
        <begin position="320"/>
        <end position="358"/>
    </location>
</feature>
<protein>
    <recommendedName>
        <fullName evidence="2">non-specific serine/threonine protein kinase</fullName>
        <ecNumber evidence="2">2.7.11.1</ecNumber>
    </recommendedName>
</protein>
<evidence type="ECO:0000256" key="7">
    <source>
        <dbReference type="PROSITE-ProRule" id="PRU10141"/>
    </source>
</evidence>
<proteinExistence type="inferred from homology"/>
<keyword evidence="12" id="KW-1185">Reference proteome</keyword>
<dbReference type="CDD" id="cd14014">
    <property type="entry name" value="STKc_PknB_like"/>
    <property type="match status" value="1"/>
</dbReference>
<name>A0A7Z9E1C5_9CYAN</name>
<comment type="caution">
    <text evidence="11">The sequence shown here is derived from an EMBL/GenBank/DDBJ whole genome shotgun (WGS) entry which is preliminary data.</text>
</comment>
<dbReference type="EMBL" id="CZCU02000136">
    <property type="protein sequence ID" value="VXD17847.1"/>
    <property type="molecule type" value="Genomic_DNA"/>
</dbReference>
<organism evidence="11 12">
    <name type="scientific">Planktothrix serta PCC 8927</name>
    <dbReference type="NCBI Taxonomy" id="671068"/>
    <lineage>
        <taxon>Bacteria</taxon>
        <taxon>Bacillati</taxon>
        <taxon>Cyanobacteriota</taxon>
        <taxon>Cyanophyceae</taxon>
        <taxon>Oscillatoriophycideae</taxon>
        <taxon>Oscillatoriales</taxon>
        <taxon>Microcoleaceae</taxon>
        <taxon>Planktothrix</taxon>
    </lineage>
</organism>
<dbReference type="EC" id="2.7.11.1" evidence="2"/>
<keyword evidence="11" id="KW-0829">Tyrosine-protein kinase</keyword>
<evidence type="ECO:0000256" key="8">
    <source>
        <dbReference type="SAM" id="MobiDB-lite"/>
    </source>
</evidence>
<dbReference type="PROSITE" id="PS50011">
    <property type="entry name" value="PROTEIN_KINASE_DOM"/>
    <property type="match status" value="1"/>
</dbReference>
<dbReference type="GO" id="GO:0005524">
    <property type="term" value="F:ATP binding"/>
    <property type="evidence" value="ECO:0007669"/>
    <property type="project" value="UniProtKB-UniRule"/>
</dbReference>
<dbReference type="InterPro" id="IPR050660">
    <property type="entry name" value="NEK_Ser/Thr_kinase"/>
</dbReference>
<feature type="transmembrane region" description="Helical" evidence="9">
    <location>
        <begin position="398"/>
        <end position="416"/>
    </location>
</feature>
<feature type="region of interest" description="Disordered" evidence="8">
    <location>
        <begin position="1"/>
        <end position="37"/>
    </location>
</feature>
<dbReference type="PANTHER" id="PTHR43671:SF13">
    <property type="entry name" value="SERINE_THREONINE-PROTEIN KINASE NEK2"/>
    <property type="match status" value="1"/>
</dbReference>
<evidence type="ECO:0000313" key="12">
    <source>
        <dbReference type="Proteomes" id="UP000184550"/>
    </source>
</evidence>
<sequence>MKNQQDDDSNGSGLGETNKEDTEKIHQNFGMDRKNQEDNPLYWRSGMKLKDYIIEKKIGSGGFGITFLAHTKNHQKVVVKTLKKYERGNQQDEKNRDDFFNEAIRLAKCNHPYIVRSKSPFFINDFPCLVMEYIEGQNLQDWLEDNRNFLSEAEAILYIQQIGDALKYIHSFKPILLHRDVNPKNIIRRVKSENETEAILIDFGIARDVIDTEPEFTEFTTCGFAPIEQHYRDKPQGSYTDVYALAATLYFMLTKTVPSSAFKRVLNKAEKQEDDLLPPKTINPNISDEVNRAILSGMELFATFRPQSVQEWLDLLPQPKSKKTVKSSPPPHNLPQRSRRAPAPPPIPNIPVTQPEKLPSSPVTDWGLYVRTALMGAGVWLIAIAIFDKNLTFPPPGVVLIVGVILLAIALIKNRVPLEQKIYQLIISVVSSVGIYIGYWLNREESIDILPLIISTASASFLALLILFIFQLLINGDSESS</sequence>
<dbReference type="AlphaFoldDB" id="A0A7Z9E1C5"/>
<feature type="domain" description="Protein kinase" evidence="10">
    <location>
        <begin position="52"/>
        <end position="313"/>
    </location>
</feature>
<accession>A0A7Z9E1C5</accession>
<evidence type="ECO:0000259" key="10">
    <source>
        <dbReference type="PROSITE" id="PS50011"/>
    </source>
</evidence>
<feature type="binding site" evidence="7">
    <location>
        <position position="80"/>
    </location>
    <ligand>
        <name>ATP</name>
        <dbReference type="ChEBI" id="CHEBI:30616"/>
    </ligand>
</feature>
<dbReference type="InterPro" id="IPR000719">
    <property type="entry name" value="Prot_kinase_dom"/>
</dbReference>
<evidence type="ECO:0000256" key="5">
    <source>
        <dbReference type="ARBA" id="ARBA00022777"/>
    </source>
</evidence>
<dbReference type="SUPFAM" id="SSF56112">
    <property type="entry name" value="Protein kinase-like (PK-like)"/>
    <property type="match status" value="1"/>
</dbReference>
<keyword evidence="9" id="KW-0812">Transmembrane</keyword>
<evidence type="ECO:0000256" key="1">
    <source>
        <dbReference type="ARBA" id="ARBA00010886"/>
    </source>
</evidence>
<keyword evidence="5 11" id="KW-0418">Kinase</keyword>
<feature type="transmembrane region" description="Helical" evidence="9">
    <location>
        <begin position="449"/>
        <end position="474"/>
    </location>
</feature>
<keyword evidence="4 7" id="KW-0547">Nucleotide-binding</keyword>
<evidence type="ECO:0000256" key="9">
    <source>
        <dbReference type="SAM" id="Phobius"/>
    </source>
</evidence>
<keyword evidence="9" id="KW-1133">Transmembrane helix</keyword>
<dbReference type="PROSITE" id="PS00107">
    <property type="entry name" value="PROTEIN_KINASE_ATP"/>
    <property type="match status" value="1"/>
</dbReference>
<feature type="transmembrane region" description="Helical" evidence="9">
    <location>
        <begin position="422"/>
        <end position="442"/>
    </location>
</feature>
<evidence type="ECO:0000256" key="3">
    <source>
        <dbReference type="ARBA" id="ARBA00022679"/>
    </source>
</evidence>
<dbReference type="OrthoDB" id="581647at2"/>
<evidence type="ECO:0000256" key="4">
    <source>
        <dbReference type="ARBA" id="ARBA00022741"/>
    </source>
</evidence>
<feature type="compositionally biased region" description="Basic and acidic residues" evidence="8">
    <location>
        <begin position="17"/>
        <end position="37"/>
    </location>
</feature>
<reference evidence="11" key="1">
    <citation type="submission" date="2019-10" db="EMBL/GenBank/DDBJ databases">
        <authorList>
            <consortium name="Genoscope - CEA"/>
            <person name="William W."/>
        </authorList>
    </citation>
    <scope>NUCLEOTIDE SEQUENCE [LARGE SCALE GENOMIC DNA]</scope>
    <source>
        <strain evidence="11">BBR_PRJEB10992</strain>
    </source>
</reference>
<keyword evidence="9" id="KW-0472">Membrane</keyword>
<keyword evidence="6 7" id="KW-0067">ATP-binding</keyword>
<feature type="transmembrane region" description="Helical" evidence="9">
    <location>
        <begin position="366"/>
        <end position="386"/>
    </location>
</feature>
<dbReference type="Pfam" id="PF00069">
    <property type="entry name" value="Pkinase"/>
    <property type="match status" value="1"/>
</dbReference>
<dbReference type="GO" id="GO:0004674">
    <property type="term" value="F:protein serine/threonine kinase activity"/>
    <property type="evidence" value="ECO:0007669"/>
    <property type="project" value="UniProtKB-EC"/>
</dbReference>
<dbReference type="RefSeq" id="WP_083621440.1">
    <property type="nucleotide sequence ID" value="NZ_LR734869.1"/>
</dbReference>
<dbReference type="InterPro" id="IPR011009">
    <property type="entry name" value="Kinase-like_dom_sf"/>
</dbReference>